<dbReference type="RefSeq" id="XP_005818201.1">
    <property type="nucleotide sequence ID" value="XM_005818144.1"/>
</dbReference>
<evidence type="ECO:0000313" key="2">
    <source>
        <dbReference type="EMBL" id="EKX31221.1"/>
    </source>
</evidence>
<reference evidence="2 4" key="1">
    <citation type="journal article" date="2012" name="Nature">
        <title>Algal genomes reveal evolutionary mosaicism and the fate of nucleomorphs.</title>
        <authorList>
            <consortium name="DOE Joint Genome Institute"/>
            <person name="Curtis B.A."/>
            <person name="Tanifuji G."/>
            <person name="Burki F."/>
            <person name="Gruber A."/>
            <person name="Irimia M."/>
            <person name="Maruyama S."/>
            <person name="Arias M.C."/>
            <person name="Ball S.G."/>
            <person name="Gile G.H."/>
            <person name="Hirakawa Y."/>
            <person name="Hopkins J.F."/>
            <person name="Kuo A."/>
            <person name="Rensing S.A."/>
            <person name="Schmutz J."/>
            <person name="Symeonidi A."/>
            <person name="Elias M."/>
            <person name="Eveleigh R.J."/>
            <person name="Herman E.K."/>
            <person name="Klute M.J."/>
            <person name="Nakayama T."/>
            <person name="Obornik M."/>
            <person name="Reyes-Prieto A."/>
            <person name="Armbrust E.V."/>
            <person name="Aves S.J."/>
            <person name="Beiko R.G."/>
            <person name="Coutinho P."/>
            <person name="Dacks J.B."/>
            <person name="Durnford D.G."/>
            <person name="Fast N.M."/>
            <person name="Green B.R."/>
            <person name="Grisdale C.J."/>
            <person name="Hempel F."/>
            <person name="Henrissat B."/>
            <person name="Hoppner M.P."/>
            <person name="Ishida K."/>
            <person name="Kim E."/>
            <person name="Koreny L."/>
            <person name="Kroth P.G."/>
            <person name="Liu Y."/>
            <person name="Malik S.B."/>
            <person name="Maier U.G."/>
            <person name="McRose D."/>
            <person name="Mock T."/>
            <person name="Neilson J.A."/>
            <person name="Onodera N.T."/>
            <person name="Poole A.M."/>
            <person name="Pritham E.J."/>
            <person name="Richards T.A."/>
            <person name="Rocap G."/>
            <person name="Roy S.W."/>
            <person name="Sarai C."/>
            <person name="Schaack S."/>
            <person name="Shirato S."/>
            <person name="Slamovits C.H."/>
            <person name="Spencer D.F."/>
            <person name="Suzuki S."/>
            <person name="Worden A.Z."/>
            <person name="Zauner S."/>
            <person name="Barry K."/>
            <person name="Bell C."/>
            <person name="Bharti A.K."/>
            <person name="Crow J.A."/>
            <person name="Grimwood J."/>
            <person name="Kramer R."/>
            <person name="Lindquist E."/>
            <person name="Lucas S."/>
            <person name="Salamov A."/>
            <person name="McFadden G.I."/>
            <person name="Lane C.E."/>
            <person name="Keeling P.J."/>
            <person name="Gray M.W."/>
            <person name="Grigoriev I.V."/>
            <person name="Archibald J.M."/>
        </authorList>
    </citation>
    <scope>NUCLEOTIDE SEQUENCE</scope>
    <source>
        <strain evidence="2 4">CCMP2712</strain>
    </source>
</reference>
<feature type="region of interest" description="Disordered" evidence="1">
    <location>
        <begin position="138"/>
        <end position="169"/>
    </location>
</feature>
<dbReference type="GO" id="GO:0042147">
    <property type="term" value="P:retrograde transport, endosome to Golgi"/>
    <property type="evidence" value="ECO:0007669"/>
    <property type="project" value="InterPro"/>
</dbReference>
<feature type="compositionally biased region" description="Basic and acidic residues" evidence="1">
    <location>
        <begin position="158"/>
        <end position="169"/>
    </location>
</feature>
<evidence type="ECO:0000313" key="3">
    <source>
        <dbReference type="EnsemblProtists" id="EKX31221"/>
    </source>
</evidence>
<sequence length="601" mass="64277">MSAGGAQKLLEDEKLAIEECMKGAESVVEPPDLSSAGKGSEAGVLQRSASAEGAEEEAQPAEEETPEKEHEADLPPRQSLDVEAPARMSIDESSTAGSAITNTPSAASQGGERVDGEKAGQSSSVWSRLKAARTMLKTGTPSKGEEAAAHAAGSFSDKAGEHKGAQGEKGKAWRSSGISAMSAMAAAATGAGKAAAGAAQSLATHAHIASHSSDERHSSHAAMAAHEANHLQAPSKIKEKLVRGGFMSETGVASARSSSSVSLPSSIWILELLLNGTHISLWDEAQNRVRSLVTLPKFGEELTRLPATLRGTIWSVCRDYYQMFHRSSILMVQVFTGATLKVARLIGEYLHLMRLLPPVAHDAVLGLRELLSYYLLLTADLFTPPDMSTKSVQVGGGMEILRRRGAESMQLLLRHMEAARPVAPLPLLTCQAVLKSPDAFFGLGERCVAIESLLFLVEVMQAVRVSLSQLSVPKSASDVKSIFKEIVEHIPGMEEFGLKPLPFFTHVELFIKGYFLPPDSPQVMVEWAYQHPFYPPHQVLGLVQAVIESNSHHTSSFSALMGQGKSKSTEVKRVLAQVEEAVRTNVSPSASMSLHALAMAR</sequence>
<evidence type="ECO:0000313" key="4">
    <source>
        <dbReference type="Proteomes" id="UP000011087"/>
    </source>
</evidence>
<feature type="compositionally biased region" description="Acidic residues" evidence="1">
    <location>
        <begin position="53"/>
        <end position="66"/>
    </location>
</feature>
<gene>
    <name evidence="2" type="ORF">GUITHDRAFT_166928</name>
</gene>
<dbReference type="GeneID" id="17287942"/>
<keyword evidence="4" id="KW-1185">Reference proteome</keyword>
<dbReference type="PANTHER" id="PTHR13258:SF0">
    <property type="entry name" value="SYNDETIN"/>
    <property type="match status" value="1"/>
</dbReference>
<proteinExistence type="predicted"/>
<dbReference type="KEGG" id="gtt:GUITHDRAFT_166928"/>
<dbReference type="GO" id="GO:0000149">
    <property type="term" value="F:SNARE binding"/>
    <property type="evidence" value="ECO:0007669"/>
    <property type="project" value="TreeGrafter"/>
</dbReference>
<dbReference type="InterPro" id="IPR040047">
    <property type="entry name" value="VPS50"/>
</dbReference>
<dbReference type="EMBL" id="JH993328">
    <property type="protein sequence ID" value="EKX31221.1"/>
    <property type="molecule type" value="Genomic_DNA"/>
</dbReference>
<dbReference type="GO" id="GO:0005829">
    <property type="term" value="C:cytosol"/>
    <property type="evidence" value="ECO:0007669"/>
    <property type="project" value="GOC"/>
</dbReference>
<dbReference type="PaxDb" id="55529-EKX31221"/>
<dbReference type="PANTHER" id="PTHR13258">
    <property type="entry name" value="SYNDETIN"/>
    <property type="match status" value="1"/>
</dbReference>
<feature type="region of interest" description="Disordered" evidence="1">
    <location>
        <begin position="21"/>
        <end position="126"/>
    </location>
</feature>
<dbReference type="EnsemblProtists" id="EKX31221">
    <property type="protein sequence ID" value="EKX31221"/>
    <property type="gene ID" value="GUITHDRAFT_166928"/>
</dbReference>
<evidence type="ECO:0000256" key="1">
    <source>
        <dbReference type="SAM" id="MobiDB-lite"/>
    </source>
</evidence>
<reference evidence="3" key="3">
    <citation type="submission" date="2016-03" db="UniProtKB">
        <authorList>
            <consortium name="EnsemblProtists"/>
        </authorList>
    </citation>
    <scope>IDENTIFICATION</scope>
</reference>
<dbReference type="OrthoDB" id="10263345at2759"/>
<protein>
    <submittedName>
        <fullName evidence="2 3">Uncharacterized protein</fullName>
    </submittedName>
</protein>
<accession>L1I4P8</accession>
<dbReference type="Proteomes" id="UP000011087">
    <property type="component" value="Unassembled WGS sequence"/>
</dbReference>
<dbReference type="GO" id="GO:0032456">
    <property type="term" value="P:endocytic recycling"/>
    <property type="evidence" value="ECO:0007669"/>
    <property type="project" value="InterPro"/>
</dbReference>
<dbReference type="STRING" id="905079.L1I4P8"/>
<dbReference type="AlphaFoldDB" id="L1I4P8"/>
<feature type="compositionally biased region" description="Polar residues" evidence="1">
    <location>
        <begin position="91"/>
        <end position="108"/>
    </location>
</feature>
<organism evidence="2">
    <name type="scientific">Guillardia theta (strain CCMP2712)</name>
    <name type="common">Cryptophyte</name>
    <dbReference type="NCBI Taxonomy" id="905079"/>
    <lineage>
        <taxon>Eukaryota</taxon>
        <taxon>Cryptophyceae</taxon>
        <taxon>Pyrenomonadales</taxon>
        <taxon>Geminigeraceae</taxon>
        <taxon>Guillardia</taxon>
    </lineage>
</organism>
<reference evidence="4" key="2">
    <citation type="submission" date="2012-11" db="EMBL/GenBank/DDBJ databases">
        <authorList>
            <person name="Kuo A."/>
            <person name="Curtis B.A."/>
            <person name="Tanifuji G."/>
            <person name="Burki F."/>
            <person name="Gruber A."/>
            <person name="Irimia M."/>
            <person name="Maruyama S."/>
            <person name="Arias M.C."/>
            <person name="Ball S.G."/>
            <person name="Gile G.H."/>
            <person name="Hirakawa Y."/>
            <person name="Hopkins J.F."/>
            <person name="Rensing S.A."/>
            <person name="Schmutz J."/>
            <person name="Symeonidi A."/>
            <person name="Elias M."/>
            <person name="Eveleigh R.J."/>
            <person name="Herman E.K."/>
            <person name="Klute M.J."/>
            <person name="Nakayama T."/>
            <person name="Obornik M."/>
            <person name="Reyes-Prieto A."/>
            <person name="Armbrust E.V."/>
            <person name="Aves S.J."/>
            <person name="Beiko R.G."/>
            <person name="Coutinho P."/>
            <person name="Dacks J.B."/>
            <person name="Durnford D.G."/>
            <person name="Fast N.M."/>
            <person name="Green B.R."/>
            <person name="Grisdale C."/>
            <person name="Hempe F."/>
            <person name="Henrissat B."/>
            <person name="Hoppner M.P."/>
            <person name="Ishida K.-I."/>
            <person name="Kim E."/>
            <person name="Koreny L."/>
            <person name="Kroth P.G."/>
            <person name="Liu Y."/>
            <person name="Malik S.-B."/>
            <person name="Maier U.G."/>
            <person name="McRose D."/>
            <person name="Mock T."/>
            <person name="Neilson J.A."/>
            <person name="Onodera N.T."/>
            <person name="Poole A.M."/>
            <person name="Pritham E.J."/>
            <person name="Richards T.A."/>
            <person name="Rocap G."/>
            <person name="Roy S.W."/>
            <person name="Sarai C."/>
            <person name="Schaack S."/>
            <person name="Shirato S."/>
            <person name="Slamovits C.H."/>
            <person name="Spencer D.F."/>
            <person name="Suzuki S."/>
            <person name="Worden A.Z."/>
            <person name="Zauner S."/>
            <person name="Barry K."/>
            <person name="Bell C."/>
            <person name="Bharti A.K."/>
            <person name="Crow J.A."/>
            <person name="Grimwood J."/>
            <person name="Kramer R."/>
            <person name="Lindquist E."/>
            <person name="Lucas S."/>
            <person name="Salamov A."/>
            <person name="McFadden G.I."/>
            <person name="Lane C.E."/>
            <person name="Keeling P.J."/>
            <person name="Gray M.W."/>
            <person name="Grigoriev I.V."/>
            <person name="Archibald J.M."/>
        </authorList>
    </citation>
    <scope>NUCLEOTIDE SEQUENCE</scope>
    <source>
        <strain evidence="4">CCMP2712</strain>
    </source>
</reference>
<dbReference type="HOGENOM" id="CLU_454529_0_0_1"/>
<dbReference type="GO" id="GO:1990745">
    <property type="term" value="C:EARP complex"/>
    <property type="evidence" value="ECO:0007669"/>
    <property type="project" value="InterPro"/>
</dbReference>
<name>L1I4P8_GUITC</name>